<keyword evidence="1" id="KW-0472">Membrane</keyword>
<feature type="transmembrane region" description="Helical" evidence="1">
    <location>
        <begin position="324"/>
        <end position="350"/>
    </location>
</feature>
<dbReference type="Proteomes" id="UP000596742">
    <property type="component" value="Unassembled WGS sequence"/>
</dbReference>
<reference evidence="2" key="1">
    <citation type="submission" date="2018-11" db="EMBL/GenBank/DDBJ databases">
        <authorList>
            <person name="Alioto T."/>
            <person name="Alioto T."/>
        </authorList>
    </citation>
    <scope>NUCLEOTIDE SEQUENCE</scope>
</reference>
<protein>
    <submittedName>
        <fullName evidence="2">Uncharacterized protein</fullName>
    </submittedName>
</protein>
<evidence type="ECO:0000313" key="2">
    <source>
        <dbReference type="EMBL" id="VDH99029.1"/>
    </source>
</evidence>
<feature type="transmembrane region" description="Helical" evidence="1">
    <location>
        <begin position="252"/>
        <end position="271"/>
    </location>
</feature>
<proteinExistence type="predicted"/>
<dbReference type="AlphaFoldDB" id="A0A8B6C3L9"/>
<feature type="transmembrane region" description="Helical" evidence="1">
    <location>
        <begin position="292"/>
        <end position="312"/>
    </location>
</feature>
<sequence length="403" mass="45622">MFLENATFLSHFMQATTHFIVLGLTPQNDKTSTLTIAHYRDKNENDQEFVVQSLTIEKNKRNEFLDLTNKIEQKKNDNYPKSEKDIHDALERIDMCLKQPVSSETSKEDAIKYILTGEDHVQYKFKKDDSSICMGAIMMTIHNVGHKTAIILAVVPAVIGALFWHPYVRIIVAAMVSYSANVKDEGNCKNKISENVISEAKRIVDEVIDYEIIRKIHNLTNVNTLINSALHSNIVCQVAESMAKDSLEKICVVSGGFWACLETIFLVFHLYNSVLPTMQSSITIQNKLKKQFFVRFVAGYLSGIIAICAGGFGQRYGSTPSILFFELAFLCGFFSRYCITFCLGLLYLWCTSDDIPKRKISFISVCESKPCYTVWIVSVIALFGVAVVFLITKRVNITMRPYL</sequence>
<feature type="transmembrane region" description="Helical" evidence="1">
    <location>
        <begin position="371"/>
        <end position="391"/>
    </location>
</feature>
<name>A0A8B6C3L9_MYTGA</name>
<keyword evidence="1" id="KW-1133">Transmembrane helix</keyword>
<keyword evidence="1" id="KW-0812">Transmembrane</keyword>
<comment type="caution">
    <text evidence="2">The sequence shown here is derived from an EMBL/GenBank/DDBJ whole genome shotgun (WGS) entry which is preliminary data.</text>
</comment>
<accession>A0A8B6C3L9</accession>
<evidence type="ECO:0000313" key="3">
    <source>
        <dbReference type="Proteomes" id="UP000596742"/>
    </source>
</evidence>
<organism evidence="2 3">
    <name type="scientific">Mytilus galloprovincialis</name>
    <name type="common">Mediterranean mussel</name>
    <dbReference type="NCBI Taxonomy" id="29158"/>
    <lineage>
        <taxon>Eukaryota</taxon>
        <taxon>Metazoa</taxon>
        <taxon>Spiralia</taxon>
        <taxon>Lophotrochozoa</taxon>
        <taxon>Mollusca</taxon>
        <taxon>Bivalvia</taxon>
        <taxon>Autobranchia</taxon>
        <taxon>Pteriomorphia</taxon>
        <taxon>Mytilida</taxon>
        <taxon>Mytiloidea</taxon>
        <taxon>Mytilidae</taxon>
        <taxon>Mytilinae</taxon>
        <taxon>Mytilus</taxon>
    </lineage>
</organism>
<gene>
    <name evidence="2" type="ORF">MGAL_10B025179</name>
</gene>
<feature type="transmembrane region" description="Helical" evidence="1">
    <location>
        <begin position="148"/>
        <end position="167"/>
    </location>
</feature>
<evidence type="ECO:0000256" key="1">
    <source>
        <dbReference type="SAM" id="Phobius"/>
    </source>
</evidence>
<dbReference type="EMBL" id="UYJE01001085">
    <property type="protein sequence ID" value="VDH99029.1"/>
    <property type="molecule type" value="Genomic_DNA"/>
</dbReference>
<keyword evidence="3" id="KW-1185">Reference proteome</keyword>